<evidence type="ECO:0000256" key="2">
    <source>
        <dbReference type="ARBA" id="ARBA00022803"/>
    </source>
</evidence>
<keyword evidence="3" id="KW-1133">Transmembrane helix</keyword>
<proteinExistence type="predicted"/>
<feature type="transmembrane region" description="Helical" evidence="3">
    <location>
        <begin position="129"/>
        <end position="152"/>
    </location>
</feature>
<feature type="transmembrane region" description="Helical" evidence="3">
    <location>
        <begin position="314"/>
        <end position="332"/>
    </location>
</feature>
<dbReference type="InterPro" id="IPR011990">
    <property type="entry name" value="TPR-like_helical_dom_sf"/>
</dbReference>
<evidence type="ECO:0000313" key="4">
    <source>
        <dbReference type="EMBL" id="AUI67542.1"/>
    </source>
</evidence>
<dbReference type="PANTHER" id="PTHR44227">
    <property type="match status" value="1"/>
</dbReference>
<dbReference type="STRING" id="288004.AL038_04250"/>
<sequence length="638" mass="72910">MKLLQAFSLKALLFGLLFFSLIIGCALLFLPYLNGILIFDDYANLHTLKDFDENNFWLKLGQFITEGAAGELGRPLSLLSFALQYHSWPQVEPFKYINLMLHLLNGCLVFWVLVLLSRFFALTPVRCSLLIFLVTAIWLLHPIQVSTTLYIVQRMAQLSTLFILVGIIFYLKGRYLLAENRLKLGFFLVTAGVIGGGILAAFSKENGVLLVFYIFVLEATLLQKLKTPLYWRYWKTLFIDLPCFAVVGYLFLSLGLGKFQAGYASLGIDVSERLLTQSRVLVDYMGQILLVRPDQYGLAHDDYLPSHGLLTPPITLFTTIFILALFGLACWFRKIYPLFAFSVLWFFAGHVLESSFVPLMLYFEHRNYLPLVGVGVGMVYGLFWLYDRLKQDNLQWIVVTSSIAWLFFMVYLCWIQATIWAAPLYQAGLLAEKHPYSPMAQSHAASVYFNQGLSEQGEQVYQNMIERFPDETGPMMLLYGKRCFGNGKHQVELEDLYKKLQTAVVDSATIAALNSIILEQANGGCELIPVQSVENMLTYLLANPRVGQQKRNIYVLQALSYGYNEQYESALNSISQAILLKDVTPVFHFWRVAWLLKLNRVTEAQQVFTTILQTFTPLQQTLYKDDIAFWKKQLAEHK</sequence>
<feature type="transmembrane region" description="Helical" evidence="3">
    <location>
        <begin position="237"/>
        <end position="256"/>
    </location>
</feature>
<keyword evidence="5" id="KW-1185">Reference proteome</keyword>
<feature type="transmembrane region" description="Helical" evidence="3">
    <location>
        <begin position="12"/>
        <end position="33"/>
    </location>
</feature>
<dbReference type="InterPro" id="IPR052346">
    <property type="entry name" value="O-mannosyl-transferase_TMTC"/>
</dbReference>
<dbReference type="SUPFAM" id="SSF48452">
    <property type="entry name" value="TPR-like"/>
    <property type="match status" value="1"/>
</dbReference>
<feature type="transmembrane region" description="Helical" evidence="3">
    <location>
        <begin position="398"/>
        <end position="422"/>
    </location>
</feature>
<keyword evidence="1" id="KW-0677">Repeat</keyword>
<evidence type="ECO:0000256" key="1">
    <source>
        <dbReference type="ARBA" id="ARBA00022737"/>
    </source>
</evidence>
<evidence type="ECO:0000256" key="3">
    <source>
        <dbReference type="SAM" id="Phobius"/>
    </source>
</evidence>
<dbReference type="KEGG" id="blep:AL038_04250"/>
<dbReference type="Proteomes" id="UP000234271">
    <property type="component" value="Chromosome"/>
</dbReference>
<reference evidence="5" key="1">
    <citation type="submission" date="2016-12" db="EMBL/GenBank/DDBJ databases">
        <title>Complete Genome Sequence of Beggiatoa leptomitiformis D-401.</title>
        <authorList>
            <person name="Fomenkov A."/>
            <person name="Vincze T."/>
            <person name="Grabovich M."/>
            <person name="Anton B.P."/>
            <person name="Dubinina G."/>
            <person name="Orlova M."/>
            <person name="Belousova E."/>
            <person name="Roberts R.J."/>
        </authorList>
    </citation>
    <scope>NUCLEOTIDE SEQUENCE [LARGE SCALE GENOMIC DNA]</scope>
    <source>
        <strain evidence="5">D-401</strain>
    </source>
</reference>
<evidence type="ECO:0008006" key="6">
    <source>
        <dbReference type="Google" id="ProtNLM"/>
    </source>
</evidence>
<feature type="transmembrane region" description="Helical" evidence="3">
    <location>
        <begin position="208"/>
        <end position="225"/>
    </location>
</feature>
<feature type="transmembrane region" description="Helical" evidence="3">
    <location>
        <begin position="184"/>
        <end position="202"/>
    </location>
</feature>
<protein>
    <recommendedName>
        <fullName evidence="6">Tetratricopeptide repeat protein</fullName>
    </recommendedName>
</protein>
<accession>A0A2N9YAR8</accession>
<keyword evidence="2" id="KW-0802">TPR repeat</keyword>
<feature type="transmembrane region" description="Helical" evidence="3">
    <location>
        <begin position="339"/>
        <end position="362"/>
    </location>
</feature>
<evidence type="ECO:0000313" key="5">
    <source>
        <dbReference type="Proteomes" id="UP000234271"/>
    </source>
</evidence>
<name>A0A2N9YAR8_9GAMM</name>
<dbReference type="AlphaFoldDB" id="A0A2N9YAR8"/>
<dbReference type="EMBL" id="CP018889">
    <property type="protein sequence ID" value="AUI67542.1"/>
    <property type="molecule type" value="Genomic_DNA"/>
</dbReference>
<dbReference type="Gene3D" id="1.25.40.10">
    <property type="entry name" value="Tetratricopeptide repeat domain"/>
    <property type="match status" value="1"/>
</dbReference>
<organism evidence="4 5">
    <name type="scientific">Beggiatoa leptomitoformis</name>
    <dbReference type="NCBI Taxonomy" id="288004"/>
    <lineage>
        <taxon>Bacteria</taxon>
        <taxon>Pseudomonadati</taxon>
        <taxon>Pseudomonadota</taxon>
        <taxon>Gammaproteobacteria</taxon>
        <taxon>Thiotrichales</taxon>
        <taxon>Thiotrichaceae</taxon>
        <taxon>Beggiatoa</taxon>
    </lineage>
</organism>
<feature type="transmembrane region" description="Helical" evidence="3">
    <location>
        <begin position="96"/>
        <end position="117"/>
    </location>
</feature>
<gene>
    <name evidence="4" type="ORF">BLE401_01755</name>
</gene>
<keyword evidence="3" id="KW-0812">Transmembrane</keyword>
<dbReference type="PROSITE" id="PS51257">
    <property type="entry name" value="PROKAR_LIPOPROTEIN"/>
    <property type="match status" value="1"/>
</dbReference>
<feature type="transmembrane region" description="Helical" evidence="3">
    <location>
        <begin position="158"/>
        <end position="177"/>
    </location>
</feature>
<dbReference type="PANTHER" id="PTHR44227:SF3">
    <property type="entry name" value="PROTEIN O-MANNOSYL-TRANSFERASE TMTC4"/>
    <property type="match status" value="1"/>
</dbReference>
<feature type="transmembrane region" description="Helical" evidence="3">
    <location>
        <begin position="368"/>
        <end position="386"/>
    </location>
</feature>
<dbReference type="RefSeq" id="WP_062149498.1">
    <property type="nucleotide sequence ID" value="NZ_CP012373.2"/>
</dbReference>
<dbReference type="OrthoDB" id="8566379at2"/>
<keyword evidence="3" id="KW-0472">Membrane</keyword>